<evidence type="ECO:0000256" key="1">
    <source>
        <dbReference type="SAM" id="MobiDB-lite"/>
    </source>
</evidence>
<proteinExistence type="predicted"/>
<accession>A0ABQ5R9Z4</accession>
<dbReference type="RefSeq" id="WP_281905903.1">
    <property type="nucleotide sequence ID" value="NZ_BSDI01000089.1"/>
</dbReference>
<evidence type="ECO:0000313" key="3">
    <source>
        <dbReference type="Proteomes" id="UP001144280"/>
    </source>
</evidence>
<name>A0ABQ5R9Z4_9ACTN</name>
<organism evidence="2 3">
    <name type="scientific">Phytohabitans aurantiacus</name>
    <dbReference type="NCBI Taxonomy" id="3016789"/>
    <lineage>
        <taxon>Bacteria</taxon>
        <taxon>Bacillati</taxon>
        <taxon>Actinomycetota</taxon>
        <taxon>Actinomycetes</taxon>
        <taxon>Micromonosporales</taxon>
        <taxon>Micromonosporaceae</taxon>
    </lineage>
</organism>
<feature type="region of interest" description="Disordered" evidence="1">
    <location>
        <begin position="54"/>
        <end position="102"/>
    </location>
</feature>
<protein>
    <submittedName>
        <fullName evidence="2">Uncharacterized protein</fullName>
    </submittedName>
</protein>
<sequence length="263" mass="27287">MIVGSLLLILVAVTLLVLGLAYGSSTLLISSIAASLLAAIALVVGARQAAAARADAGYGDDERKRAGDEDEHEWERRRAATTQTRMTEPVGRRAGRLGGSDGPVFTPPARSAPALGGSPVALAEPAPAPVYAEPPFVEPAPAFVESTPAFGEHAPAFVERAEAPTPPRGIGQPAVAAEVVDDDDPPDEPAPQYVSPADAARVARMTADVLVIDGRPRYHLTGCVHLLGRENEALPVGEAVELGFTPCGRCEPDSALLADARRV</sequence>
<reference evidence="2" key="1">
    <citation type="submission" date="2022-12" db="EMBL/GenBank/DDBJ databases">
        <title>New Phytohabitans aurantiacus sp. RD004123 nov., an actinomycete isolated from soil.</title>
        <authorList>
            <person name="Triningsih D.W."/>
            <person name="Harunari E."/>
            <person name="Igarashi Y."/>
        </authorList>
    </citation>
    <scope>NUCLEOTIDE SEQUENCE</scope>
    <source>
        <strain evidence="2">RD004123</strain>
    </source>
</reference>
<gene>
    <name evidence="2" type="ORF">Pa4123_88520</name>
</gene>
<feature type="compositionally biased region" description="Basic and acidic residues" evidence="1">
    <location>
        <begin position="60"/>
        <end position="78"/>
    </location>
</feature>
<comment type="caution">
    <text evidence="2">The sequence shown here is derived from an EMBL/GenBank/DDBJ whole genome shotgun (WGS) entry which is preliminary data.</text>
</comment>
<dbReference type="Proteomes" id="UP001144280">
    <property type="component" value="Unassembled WGS sequence"/>
</dbReference>
<keyword evidence="3" id="KW-1185">Reference proteome</keyword>
<dbReference type="EMBL" id="BSDI01000089">
    <property type="protein sequence ID" value="GLI03574.1"/>
    <property type="molecule type" value="Genomic_DNA"/>
</dbReference>
<evidence type="ECO:0000313" key="2">
    <source>
        <dbReference type="EMBL" id="GLI03574.1"/>
    </source>
</evidence>